<dbReference type="SUPFAM" id="SSF144083">
    <property type="entry name" value="Magnesium transport protein CorA, transmembrane region"/>
    <property type="match status" value="1"/>
</dbReference>
<reference evidence="7 8" key="1">
    <citation type="journal article" date="2018" name="Front. Microbiol.">
        <title>Genome-Wide Analysis of Corynespora cassiicola Leaf Fall Disease Putative Effectors.</title>
        <authorList>
            <person name="Lopez D."/>
            <person name="Ribeiro S."/>
            <person name="Label P."/>
            <person name="Fumanal B."/>
            <person name="Venisse J.S."/>
            <person name="Kohler A."/>
            <person name="de Oliveira R.R."/>
            <person name="Labutti K."/>
            <person name="Lipzen A."/>
            <person name="Lail K."/>
            <person name="Bauer D."/>
            <person name="Ohm R.A."/>
            <person name="Barry K.W."/>
            <person name="Spatafora J."/>
            <person name="Grigoriev I.V."/>
            <person name="Martin F.M."/>
            <person name="Pujade-Renaud V."/>
        </authorList>
    </citation>
    <scope>NUCLEOTIDE SEQUENCE [LARGE SCALE GENOMIC DNA]</scope>
    <source>
        <strain evidence="7 8">Philippines</strain>
    </source>
</reference>
<dbReference type="Gene3D" id="1.20.58.340">
    <property type="entry name" value="Magnesium transport protein CorA, transmembrane region"/>
    <property type="match status" value="1"/>
</dbReference>
<sequence length="481" mass="55737">MDLADPFDEWYSHHLDLREASEYKPGDWNFHATNHDVGTSELIKNKQIDATHINDWLGKIVSSAPGIDILFLRHKKLGKLDVKYTWTPFESTQFRHIFQCLHLPTQYFYLRSTGGAQSGASIYKTVRNSKGDIIRIDFIIRPSHGSSTSYGSFWGLALTIDMSSMRTAAFIEGFEDNTRKLFLSLLQKQSHGPIHPLTIPEIILHMSMAHLNECIRIPNEETFYNLEREAHLSRYPHPASSAPHDYREPKPGSNGPRLKSNSNHVSPIWDWHPDRFQKATQTANKCSTTLAYLKRRYSFAKKLAIRLLDIQKTMQDYNYSSNVKDLETVMNQGYQERRERLQNRLFLLEGYEHQVECVQKRVDNLVTMLYTIVAQIDSRSNLQIARAVRSDSIPMRTIAYVTLILLPGTFIAAIFGMNFFQFEEERRRIRVSRDFWIYWVVTVPVTVGVLVGWNVWVAKEAKDGDITEKEKLPQVDHEKQV</sequence>
<dbReference type="GO" id="GO:0015095">
    <property type="term" value="F:magnesium ion transmembrane transporter activity"/>
    <property type="evidence" value="ECO:0007669"/>
    <property type="project" value="TreeGrafter"/>
</dbReference>
<dbReference type="GO" id="GO:0000287">
    <property type="term" value="F:magnesium ion binding"/>
    <property type="evidence" value="ECO:0007669"/>
    <property type="project" value="TreeGrafter"/>
</dbReference>
<evidence type="ECO:0000256" key="6">
    <source>
        <dbReference type="SAM" id="Phobius"/>
    </source>
</evidence>
<dbReference type="PANTHER" id="PTHR46494:SF1">
    <property type="entry name" value="CORA FAMILY METAL ION TRANSPORTER (EUROFUNG)"/>
    <property type="match status" value="1"/>
</dbReference>
<dbReference type="OrthoDB" id="2830640at2759"/>
<name>A0A2T2NP67_CORCC</name>
<comment type="subcellular location">
    <subcellularLocation>
        <location evidence="1">Cell membrane</location>
        <topology evidence="1">Multi-pass membrane protein</topology>
    </subcellularLocation>
</comment>
<dbReference type="GO" id="GO:0015087">
    <property type="term" value="F:cobalt ion transmembrane transporter activity"/>
    <property type="evidence" value="ECO:0007669"/>
    <property type="project" value="TreeGrafter"/>
</dbReference>
<evidence type="ECO:0008006" key="9">
    <source>
        <dbReference type="Google" id="ProtNLM"/>
    </source>
</evidence>
<dbReference type="GO" id="GO:0050897">
    <property type="term" value="F:cobalt ion binding"/>
    <property type="evidence" value="ECO:0007669"/>
    <property type="project" value="TreeGrafter"/>
</dbReference>
<dbReference type="InterPro" id="IPR045863">
    <property type="entry name" value="CorA_TM1_TM2"/>
</dbReference>
<evidence type="ECO:0000256" key="2">
    <source>
        <dbReference type="ARBA" id="ARBA00022692"/>
    </source>
</evidence>
<feature type="transmembrane region" description="Helical" evidence="6">
    <location>
        <begin position="436"/>
        <end position="456"/>
    </location>
</feature>
<dbReference type="STRING" id="1448308.A0A2T2NP67"/>
<proteinExistence type="predicted"/>
<dbReference type="Pfam" id="PF01544">
    <property type="entry name" value="CorA"/>
    <property type="match status" value="1"/>
</dbReference>
<evidence type="ECO:0000313" key="7">
    <source>
        <dbReference type="EMBL" id="PSN67180.1"/>
    </source>
</evidence>
<keyword evidence="8" id="KW-1185">Reference proteome</keyword>
<keyword evidence="2 6" id="KW-0812">Transmembrane</keyword>
<evidence type="ECO:0000256" key="3">
    <source>
        <dbReference type="ARBA" id="ARBA00022989"/>
    </source>
</evidence>
<gene>
    <name evidence="7" type="ORF">BS50DRAFT_621251</name>
</gene>
<evidence type="ECO:0000256" key="4">
    <source>
        <dbReference type="ARBA" id="ARBA00023136"/>
    </source>
</evidence>
<feature type="region of interest" description="Disordered" evidence="5">
    <location>
        <begin position="235"/>
        <end position="261"/>
    </location>
</feature>
<evidence type="ECO:0000256" key="1">
    <source>
        <dbReference type="ARBA" id="ARBA00004651"/>
    </source>
</evidence>
<feature type="transmembrane region" description="Helical" evidence="6">
    <location>
        <begin position="397"/>
        <end position="415"/>
    </location>
</feature>
<dbReference type="Proteomes" id="UP000240883">
    <property type="component" value="Unassembled WGS sequence"/>
</dbReference>
<dbReference type="EMBL" id="KZ678135">
    <property type="protein sequence ID" value="PSN67180.1"/>
    <property type="molecule type" value="Genomic_DNA"/>
</dbReference>
<dbReference type="PANTHER" id="PTHR46494">
    <property type="entry name" value="CORA FAMILY METAL ION TRANSPORTER (EUROFUNG)"/>
    <property type="match status" value="1"/>
</dbReference>
<accession>A0A2T2NP67</accession>
<dbReference type="InterPro" id="IPR002523">
    <property type="entry name" value="MgTranspt_CorA/ZnTranspt_ZntB"/>
</dbReference>
<evidence type="ECO:0000313" key="8">
    <source>
        <dbReference type="Proteomes" id="UP000240883"/>
    </source>
</evidence>
<dbReference type="AlphaFoldDB" id="A0A2T2NP67"/>
<keyword evidence="3 6" id="KW-1133">Transmembrane helix</keyword>
<dbReference type="GO" id="GO:0005886">
    <property type="term" value="C:plasma membrane"/>
    <property type="evidence" value="ECO:0007669"/>
    <property type="project" value="UniProtKB-SubCell"/>
</dbReference>
<protein>
    <recommendedName>
        <fullName evidence="9">Cora-domain-containing protein</fullName>
    </recommendedName>
</protein>
<organism evidence="7 8">
    <name type="scientific">Corynespora cassiicola Philippines</name>
    <dbReference type="NCBI Taxonomy" id="1448308"/>
    <lineage>
        <taxon>Eukaryota</taxon>
        <taxon>Fungi</taxon>
        <taxon>Dikarya</taxon>
        <taxon>Ascomycota</taxon>
        <taxon>Pezizomycotina</taxon>
        <taxon>Dothideomycetes</taxon>
        <taxon>Pleosporomycetidae</taxon>
        <taxon>Pleosporales</taxon>
        <taxon>Corynesporascaceae</taxon>
        <taxon>Corynespora</taxon>
    </lineage>
</organism>
<evidence type="ECO:0000256" key="5">
    <source>
        <dbReference type="SAM" id="MobiDB-lite"/>
    </source>
</evidence>
<keyword evidence="4 6" id="KW-0472">Membrane</keyword>